<dbReference type="OrthoDB" id="2789670at2759"/>
<evidence type="ECO:0000256" key="1">
    <source>
        <dbReference type="ARBA" id="ARBA00001971"/>
    </source>
</evidence>
<comment type="similarity">
    <text evidence="3">Belongs to the cytochrome P450 family.</text>
</comment>
<evidence type="ECO:0000256" key="4">
    <source>
        <dbReference type="ARBA" id="ARBA00022617"/>
    </source>
</evidence>
<evidence type="ECO:0000256" key="3">
    <source>
        <dbReference type="ARBA" id="ARBA00010617"/>
    </source>
</evidence>
<dbReference type="AlphaFoldDB" id="A0A8H5MFM3"/>
<dbReference type="InterPro" id="IPR036396">
    <property type="entry name" value="Cyt_P450_sf"/>
</dbReference>
<comment type="caution">
    <text evidence="9">The sequence shown here is derived from an EMBL/GenBank/DDBJ whole genome shotgun (WGS) entry which is preliminary data.</text>
</comment>
<evidence type="ECO:0000313" key="10">
    <source>
        <dbReference type="Proteomes" id="UP000518752"/>
    </source>
</evidence>
<evidence type="ECO:0000256" key="8">
    <source>
        <dbReference type="ARBA" id="ARBA00023033"/>
    </source>
</evidence>
<evidence type="ECO:0000256" key="5">
    <source>
        <dbReference type="ARBA" id="ARBA00022723"/>
    </source>
</evidence>
<comment type="pathway">
    <text evidence="2">Secondary metabolite biosynthesis.</text>
</comment>
<keyword evidence="4" id="KW-0349">Heme</keyword>
<accession>A0A8H5MFM3</accession>
<evidence type="ECO:0000256" key="7">
    <source>
        <dbReference type="ARBA" id="ARBA00023004"/>
    </source>
</evidence>
<dbReference type="SUPFAM" id="SSF48264">
    <property type="entry name" value="Cytochrome P450"/>
    <property type="match status" value="1"/>
</dbReference>
<dbReference type="EMBL" id="JAACJN010000007">
    <property type="protein sequence ID" value="KAF5391971.1"/>
    <property type="molecule type" value="Genomic_DNA"/>
</dbReference>
<dbReference type="GO" id="GO:0020037">
    <property type="term" value="F:heme binding"/>
    <property type="evidence" value="ECO:0007669"/>
    <property type="project" value="InterPro"/>
</dbReference>
<protein>
    <recommendedName>
        <fullName evidence="11">Cytochrome P450</fullName>
    </recommendedName>
</protein>
<dbReference type="GO" id="GO:0005506">
    <property type="term" value="F:iron ion binding"/>
    <property type="evidence" value="ECO:0007669"/>
    <property type="project" value="InterPro"/>
</dbReference>
<keyword evidence="8" id="KW-0503">Monooxygenase</keyword>
<dbReference type="Pfam" id="PF00067">
    <property type="entry name" value="p450"/>
    <property type="match status" value="1"/>
</dbReference>
<dbReference type="GO" id="GO:0004497">
    <property type="term" value="F:monooxygenase activity"/>
    <property type="evidence" value="ECO:0007669"/>
    <property type="project" value="UniProtKB-KW"/>
</dbReference>
<dbReference type="PANTHER" id="PTHR46300:SF7">
    <property type="entry name" value="P450, PUTATIVE (EUROFUNG)-RELATED"/>
    <property type="match status" value="1"/>
</dbReference>
<dbReference type="Gene3D" id="1.10.630.10">
    <property type="entry name" value="Cytochrome P450"/>
    <property type="match status" value="1"/>
</dbReference>
<reference evidence="9 10" key="1">
    <citation type="journal article" date="2020" name="ISME J.">
        <title>Uncovering the hidden diversity of litter-decomposition mechanisms in mushroom-forming fungi.</title>
        <authorList>
            <person name="Floudas D."/>
            <person name="Bentzer J."/>
            <person name="Ahren D."/>
            <person name="Johansson T."/>
            <person name="Persson P."/>
            <person name="Tunlid A."/>
        </authorList>
    </citation>
    <scope>NUCLEOTIDE SEQUENCE [LARGE SCALE GENOMIC DNA]</scope>
    <source>
        <strain evidence="9 10">CBS 406.79</strain>
    </source>
</reference>
<dbReference type="PRINTS" id="PR00463">
    <property type="entry name" value="EP450I"/>
</dbReference>
<gene>
    <name evidence="9" type="ORF">D9757_003240</name>
</gene>
<comment type="cofactor">
    <cofactor evidence="1">
        <name>heme</name>
        <dbReference type="ChEBI" id="CHEBI:30413"/>
    </cofactor>
</comment>
<proteinExistence type="inferred from homology"/>
<name>A0A8H5MFM3_9AGAR</name>
<dbReference type="InterPro" id="IPR050364">
    <property type="entry name" value="Cytochrome_P450_fung"/>
</dbReference>
<keyword evidence="6" id="KW-0560">Oxidoreductase</keyword>
<sequence>MRNFPSQIDDMVHTAAEDTTVSIISTFFLAMVLHPEVFQKAQTEMDNVVGTNKLPTFEDRDSLPYLECVFKEVCRWNPAVPLGLPHRLMVDDVYRGYHIPKGTTIMDELIKMDNSWPTSSTFLILGQSCLDQPQLGL</sequence>
<dbReference type="Proteomes" id="UP000518752">
    <property type="component" value="Unassembled WGS sequence"/>
</dbReference>
<organism evidence="9 10">
    <name type="scientific">Collybiopsis confluens</name>
    <dbReference type="NCBI Taxonomy" id="2823264"/>
    <lineage>
        <taxon>Eukaryota</taxon>
        <taxon>Fungi</taxon>
        <taxon>Dikarya</taxon>
        <taxon>Basidiomycota</taxon>
        <taxon>Agaricomycotina</taxon>
        <taxon>Agaricomycetes</taxon>
        <taxon>Agaricomycetidae</taxon>
        <taxon>Agaricales</taxon>
        <taxon>Marasmiineae</taxon>
        <taxon>Omphalotaceae</taxon>
        <taxon>Collybiopsis</taxon>
    </lineage>
</organism>
<keyword evidence="10" id="KW-1185">Reference proteome</keyword>
<dbReference type="InterPro" id="IPR002401">
    <property type="entry name" value="Cyt_P450_E_grp-I"/>
</dbReference>
<keyword evidence="7" id="KW-0408">Iron</keyword>
<evidence type="ECO:0008006" key="11">
    <source>
        <dbReference type="Google" id="ProtNLM"/>
    </source>
</evidence>
<evidence type="ECO:0000313" key="9">
    <source>
        <dbReference type="EMBL" id="KAF5391971.1"/>
    </source>
</evidence>
<evidence type="ECO:0000256" key="6">
    <source>
        <dbReference type="ARBA" id="ARBA00023002"/>
    </source>
</evidence>
<evidence type="ECO:0000256" key="2">
    <source>
        <dbReference type="ARBA" id="ARBA00005179"/>
    </source>
</evidence>
<keyword evidence="5" id="KW-0479">Metal-binding</keyword>
<dbReference type="InterPro" id="IPR001128">
    <property type="entry name" value="Cyt_P450"/>
</dbReference>
<dbReference type="GO" id="GO:0016705">
    <property type="term" value="F:oxidoreductase activity, acting on paired donors, with incorporation or reduction of molecular oxygen"/>
    <property type="evidence" value="ECO:0007669"/>
    <property type="project" value="InterPro"/>
</dbReference>
<dbReference type="PANTHER" id="PTHR46300">
    <property type="entry name" value="P450, PUTATIVE (EUROFUNG)-RELATED-RELATED"/>
    <property type="match status" value="1"/>
</dbReference>